<name>A0A820K3S1_9BILA</name>
<evidence type="ECO:0000313" key="1">
    <source>
        <dbReference type="EMBL" id="CAF4337584.1"/>
    </source>
</evidence>
<proteinExistence type="predicted"/>
<dbReference type="Proteomes" id="UP000663881">
    <property type="component" value="Unassembled WGS sequence"/>
</dbReference>
<dbReference type="AlphaFoldDB" id="A0A820K3S1"/>
<gene>
    <name evidence="1" type="ORF">OKA104_LOCUS48107</name>
</gene>
<dbReference type="EMBL" id="CAJOAY010020233">
    <property type="protein sequence ID" value="CAF4337584.1"/>
    <property type="molecule type" value="Genomic_DNA"/>
</dbReference>
<reference evidence="1" key="1">
    <citation type="submission" date="2021-02" db="EMBL/GenBank/DDBJ databases">
        <authorList>
            <person name="Nowell W R."/>
        </authorList>
    </citation>
    <scope>NUCLEOTIDE SEQUENCE</scope>
</reference>
<accession>A0A820K3S1</accession>
<organism evidence="1 2">
    <name type="scientific">Adineta steineri</name>
    <dbReference type="NCBI Taxonomy" id="433720"/>
    <lineage>
        <taxon>Eukaryota</taxon>
        <taxon>Metazoa</taxon>
        <taxon>Spiralia</taxon>
        <taxon>Gnathifera</taxon>
        <taxon>Rotifera</taxon>
        <taxon>Eurotatoria</taxon>
        <taxon>Bdelloidea</taxon>
        <taxon>Adinetida</taxon>
        <taxon>Adinetidae</taxon>
        <taxon>Adineta</taxon>
    </lineage>
</organism>
<comment type="caution">
    <text evidence="1">The sequence shown here is derived from an EMBL/GenBank/DDBJ whole genome shotgun (WGS) entry which is preliminary data.</text>
</comment>
<sequence>MIITNANMTGASIMEHEWFTEAMSKGQIEIMNVILPNGTWLLNETRNWIENGNAETD</sequence>
<feature type="non-terminal residue" evidence="1">
    <location>
        <position position="57"/>
    </location>
</feature>
<evidence type="ECO:0000313" key="2">
    <source>
        <dbReference type="Proteomes" id="UP000663881"/>
    </source>
</evidence>
<protein>
    <submittedName>
        <fullName evidence="1">Uncharacterized protein</fullName>
    </submittedName>
</protein>